<dbReference type="InterPro" id="IPR013099">
    <property type="entry name" value="K_chnl_dom"/>
</dbReference>
<evidence type="ECO:0000256" key="4">
    <source>
        <dbReference type="ARBA" id="ARBA00022692"/>
    </source>
</evidence>
<reference evidence="15" key="1">
    <citation type="submission" date="2022-11" db="UniProtKB">
        <authorList>
            <consortium name="WormBaseParasite"/>
        </authorList>
    </citation>
    <scope>IDENTIFICATION</scope>
</reference>
<dbReference type="PANTHER" id="PTHR10027">
    <property type="entry name" value="CALCIUM-ACTIVATED POTASSIUM CHANNEL ALPHA CHAIN"/>
    <property type="match status" value="1"/>
</dbReference>
<dbReference type="InterPro" id="IPR047871">
    <property type="entry name" value="K_chnl_Slo-like"/>
</dbReference>
<feature type="domain" description="Potassium channel" evidence="13">
    <location>
        <begin position="8"/>
        <end position="71"/>
    </location>
</feature>
<keyword evidence="14" id="KW-1185">Reference proteome</keyword>
<evidence type="ECO:0000256" key="2">
    <source>
        <dbReference type="ARBA" id="ARBA00022448"/>
    </source>
</evidence>
<evidence type="ECO:0000256" key="6">
    <source>
        <dbReference type="ARBA" id="ARBA00022958"/>
    </source>
</evidence>
<dbReference type="Pfam" id="PF07885">
    <property type="entry name" value="Ion_trans_2"/>
    <property type="match status" value="1"/>
</dbReference>
<evidence type="ECO:0000256" key="12">
    <source>
        <dbReference type="SAM" id="SignalP"/>
    </source>
</evidence>
<feature type="signal peptide" evidence="12">
    <location>
        <begin position="1"/>
        <end position="18"/>
    </location>
</feature>
<keyword evidence="2" id="KW-0813">Transport</keyword>
<keyword evidence="8" id="KW-0406">Ion transport</keyword>
<feature type="chain" id="PRO_5038001393" evidence="12">
    <location>
        <begin position="19"/>
        <end position="78"/>
    </location>
</feature>
<keyword evidence="7 11" id="KW-1133">Transmembrane helix</keyword>
<dbReference type="PANTHER" id="PTHR10027:SF10">
    <property type="entry name" value="SLOWPOKE 2, ISOFORM D"/>
    <property type="match status" value="1"/>
</dbReference>
<keyword evidence="10" id="KW-0407">Ion channel</keyword>
<dbReference type="GO" id="GO:0005886">
    <property type="term" value="C:plasma membrane"/>
    <property type="evidence" value="ECO:0007669"/>
    <property type="project" value="TreeGrafter"/>
</dbReference>
<feature type="transmembrane region" description="Helical" evidence="11">
    <location>
        <begin position="55"/>
        <end position="73"/>
    </location>
</feature>
<evidence type="ECO:0000256" key="5">
    <source>
        <dbReference type="ARBA" id="ARBA00022826"/>
    </source>
</evidence>
<accession>A0A914Z7I9</accession>
<keyword evidence="5" id="KW-0631">Potassium channel</keyword>
<evidence type="ECO:0000256" key="8">
    <source>
        <dbReference type="ARBA" id="ARBA00023065"/>
    </source>
</evidence>
<dbReference type="GO" id="GO:0005228">
    <property type="term" value="F:intracellular sodium-activated potassium channel activity"/>
    <property type="evidence" value="ECO:0007669"/>
    <property type="project" value="TreeGrafter"/>
</dbReference>
<dbReference type="GO" id="GO:0015271">
    <property type="term" value="F:outward rectifier potassium channel activity"/>
    <property type="evidence" value="ECO:0007669"/>
    <property type="project" value="TreeGrafter"/>
</dbReference>
<evidence type="ECO:0000256" key="10">
    <source>
        <dbReference type="ARBA" id="ARBA00023303"/>
    </source>
</evidence>
<keyword evidence="4 11" id="KW-0812">Transmembrane</keyword>
<dbReference type="Gene3D" id="1.10.287.70">
    <property type="match status" value="1"/>
</dbReference>
<organism evidence="14 15">
    <name type="scientific">Panagrolaimus superbus</name>
    <dbReference type="NCBI Taxonomy" id="310955"/>
    <lineage>
        <taxon>Eukaryota</taxon>
        <taxon>Metazoa</taxon>
        <taxon>Ecdysozoa</taxon>
        <taxon>Nematoda</taxon>
        <taxon>Chromadorea</taxon>
        <taxon>Rhabditida</taxon>
        <taxon>Tylenchina</taxon>
        <taxon>Panagrolaimomorpha</taxon>
        <taxon>Panagrolaimoidea</taxon>
        <taxon>Panagrolaimidae</taxon>
        <taxon>Panagrolaimus</taxon>
    </lineage>
</organism>
<keyword evidence="12" id="KW-0732">Signal</keyword>
<evidence type="ECO:0000313" key="15">
    <source>
        <dbReference type="WBParaSite" id="PSU_v2.g6207.t1"/>
    </source>
</evidence>
<evidence type="ECO:0000256" key="1">
    <source>
        <dbReference type="ARBA" id="ARBA00004141"/>
    </source>
</evidence>
<comment type="subcellular location">
    <subcellularLocation>
        <location evidence="1">Membrane</location>
        <topology evidence="1">Multi-pass membrane protein</topology>
    </subcellularLocation>
</comment>
<evidence type="ECO:0000256" key="11">
    <source>
        <dbReference type="SAM" id="Phobius"/>
    </source>
</evidence>
<keyword evidence="3" id="KW-0633">Potassium transport</keyword>
<protein>
    <submittedName>
        <fullName evidence="15">Potassium channel domain-containing protein</fullName>
    </submittedName>
</protein>
<dbReference type="SUPFAM" id="SSF81324">
    <property type="entry name" value="Voltage-gated potassium channels"/>
    <property type="match status" value="1"/>
</dbReference>
<proteinExistence type="predicted"/>
<keyword evidence="6" id="KW-0630">Potassium</keyword>
<evidence type="ECO:0000256" key="3">
    <source>
        <dbReference type="ARBA" id="ARBA00022538"/>
    </source>
</evidence>
<dbReference type="WBParaSite" id="PSU_v2.g6207.t1">
    <property type="protein sequence ID" value="PSU_v2.g6207.t1"/>
    <property type="gene ID" value="PSU_v2.g6207"/>
</dbReference>
<evidence type="ECO:0000313" key="14">
    <source>
        <dbReference type="Proteomes" id="UP000887577"/>
    </source>
</evidence>
<sequence length="78" mass="8907">MIGLFSTLFCLIFSATCSFEHLQRSGLRRLDLFTSFYFVMVTFSTVGYGDFYPDWWMSRLCVIILIGVAFGVLPSKVS</sequence>
<dbReference type="AlphaFoldDB" id="A0A914Z7I9"/>
<name>A0A914Z7I9_9BILA</name>
<evidence type="ECO:0000259" key="13">
    <source>
        <dbReference type="Pfam" id="PF07885"/>
    </source>
</evidence>
<keyword evidence="9 11" id="KW-0472">Membrane</keyword>
<evidence type="ECO:0000256" key="9">
    <source>
        <dbReference type="ARBA" id="ARBA00023136"/>
    </source>
</evidence>
<evidence type="ECO:0000256" key="7">
    <source>
        <dbReference type="ARBA" id="ARBA00022989"/>
    </source>
</evidence>
<dbReference type="Proteomes" id="UP000887577">
    <property type="component" value="Unplaced"/>
</dbReference>